<evidence type="ECO:0000313" key="2">
    <source>
        <dbReference type="Proteomes" id="UP000264541"/>
    </source>
</evidence>
<sequence>MTDPTAFENMKIVLEGAVYDLDFAGTVTVKNRSEMINLASLSRQYELEMVLKEKENLNQISAAIRLKAALKNLTAELLPGISASTGDFAGCHAEIKFNLNLAIQETDAAELLGMLEELWGKDRRIVCTSRKIQDNHGLASESTEIHVFFDRLLTEEQINDLQPMASCCVHSLEALEHWANEER</sequence>
<dbReference type="RefSeq" id="WP_117326411.1">
    <property type="nucleotide sequence ID" value="NZ_QVTE01000023.1"/>
</dbReference>
<gene>
    <name evidence="1" type="ORF">D0469_08970</name>
</gene>
<dbReference type="OrthoDB" id="2964978at2"/>
<evidence type="ECO:0000313" key="1">
    <source>
        <dbReference type="EMBL" id="RFU69693.1"/>
    </source>
</evidence>
<dbReference type="Proteomes" id="UP000264541">
    <property type="component" value="Unassembled WGS sequence"/>
</dbReference>
<dbReference type="AlphaFoldDB" id="A0A372LP76"/>
<accession>A0A372LP76</accession>
<dbReference type="EMBL" id="QVTE01000023">
    <property type="protein sequence ID" value="RFU69693.1"/>
    <property type="molecule type" value="Genomic_DNA"/>
</dbReference>
<comment type="caution">
    <text evidence="1">The sequence shown here is derived from an EMBL/GenBank/DDBJ whole genome shotgun (WGS) entry which is preliminary data.</text>
</comment>
<reference evidence="1 2" key="1">
    <citation type="submission" date="2018-08" db="EMBL/GenBank/DDBJ databases">
        <title>Bacillus chawlae sp. nov., Bacillus glennii sp. nov., and Bacillus saganii sp. nov. Isolated from the Vehicle Assembly Building at Kennedy Space Center where the Viking Spacecraft were Assembled.</title>
        <authorList>
            <person name="Seuylemezian A."/>
            <person name="Vaishampayan P."/>
        </authorList>
    </citation>
    <scope>NUCLEOTIDE SEQUENCE [LARGE SCALE GENOMIC DNA]</scope>
    <source>
        <strain evidence="1 2">V47-23a</strain>
    </source>
</reference>
<organism evidence="1 2">
    <name type="scientific">Peribacillus saganii</name>
    <dbReference type="NCBI Taxonomy" id="2303992"/>
    <lineage>
        <taxon>Bacteria</taxon>
        <taxon>Bacillati</taxon>
        <taxon>Bacillota</taxon>
        <taxon>Bacilli</taxon>
        <taxon>Bacillales</taxon>
        <taxon>Bacillaceae</taxon>
        <taxon>Peribacillus</taxon>
    </lineage>
</organism>
<keyword evidence="2" id="KW-1185">Reference proteome</keyword>
<proteinExistence type="predicted"/>
<name>A0A372LP76_9BACI</name>
<protein>
    <submittedName>
        <fullName evidence="1">Uncharacterized protein</fullName>
    </submittedName>
</protein>